<comment type="caution">
    <text evidence="3">The sequence shown here is derived from an EMBL/GenBank/DDBJ whole genome shotgun (WGS) entry which is preliminary data.</text>
</comment>
<accession>A0A9W4TSQ8</accession>
<dbReference type="PANTHER" id="PTHR42109:SF2">
    <property type="entry name" value="INTEGRAL MEMBRANE PROTEIN"/>
    <property type="match status" value="1"/>
</dbReference>
<gene>
    <name evidence="3" type="ORF">CANVERA_P0860</name>
</gene>
<dbReference type="PANTHER" id="PTHR42109">
    <property type="entry name" value="UNPLACED GENOMIC SCAFFOLD UM_SCAF_CONTIG_1.265, WHOLE GENOME SHOTGUN SEQUENCE"/>
    <property type="match status" value="1"/>
</dbReference>
<keyword evidence="1" id="KW-0472">Membrane</keyword>
<feature type="transmembrane region" description="Helical" evidence="1">
    <location>
        <begin position="133"/>
        <end position="152"/>
    </location>
</feature>
<evidence type="ECO:0000313" key="4">
    <source>
        <dbReference type="Proteomes" id="UP001152885"/>
    </source>
</evidence>
<protein>
    <recommendedName>
        <fullName evidence="2">DUF7702 domain-containing protein</fullName>
    </recommendedName>
</protein>
<dbReference type="AlphaFoldDB" id="A0A9W4TSQ8"/>
<feature type="transmembrane region" description="Helical" evidence="1">
    <location>
        <begin position="103"/>
        <end position="121"/>
    </location>
</feature>
<keyword evidence="4" id="KW-1185">Reference proteome</keyword>
<dbReference type="OrthoDB" id="4023429at2759"/>
<keyword evidence="1" id="KW-0812">Transmembrane</keyword>
<evidence type="ECO:0000259" key="2">
    <source>
        <dbReference type="Pfam" id="PF24800"/>
    </source>
</evidence>
<organism evidence="3 4">
    <name type="scientific">Candida verbasci</name>
    <dbReference type="NCBI Taxonomy" id="1227364"/>
    <lineage>
        <taxon>Eukaryota</taxon>
        <taxon>Fungi</taxon>
        <taxon>Dikarya</taxon>
        <taxon>Ascomycota</taxon>
        <taxon>Saccharomycotina</taxon>
        <taxon>Pichiomycetes</taxon>
        <taxon>Debaryomycetaceae</taxon>
        <taxon>Candida/Lodderomyces clade</taxon>
        <taxon>Candida</taxon>
    </lineage>
</organism>
<proteinExistence type="predicted"/>
<dbReference type="Proteomes" id="UP001152885">
    <property type="component" value="Unassembled WGS sequence"/>
</dbReference>
<evidence type="ECO:0000256" key="1">
    <source>
        <dbReference type="SAM" id="Phobius"/>
    </source>
</evidence>
<dbReference type="Pfam" id="PF24800">
    <property type="entry name" value="DUF7702"/>
    <property type="match status" value="1"/>
</dbReference>
<name>A0A9W4TSQ8_9ASCO</name>
<dbReference type="InterPro" id="IPR056119">
    <property type="entry name" value="DUF7702"/>
</dbReference>
<feature type="transmembrane region" description="Helical" evidence="1">
    <location>
        <begin position="6"/>
        <end position="26"/>
    </location>
</feature>
<evidence type="ECO:0000313" key="3">
    <source>
        <dbReference type="EMBL" id="CAI5756344.1"/>
    </source>
</evidence>
<reference evidence="3" key="1">
    <citation type="submission" date="2022-12" db="EMBL/GenBank/DDBJ databases">
        <authorList>
            <person name="Brejova B."/>
        </authorList>
    </citation>
    <scope>NUCLEOTIDE SEQUENCE</scope>
</reference>
<feature type="transmembrane region" description="Helical" evidence="1">
    <location>
        <begin position="172"/>
        <end position="194"/>
    </location>
</feature>
<sequence>MHLDNFNLGLYIATYIFDSISLGFLTRSVSSLLQHMIKEQNPELIQYDTNSLEKGKPKEKLNFWPFRILTVVLLAAVIINIVGTSELSEGDTSSMPLIKASSILFLIGVVMIIALLVLVHLQSAQFSMIAKVLIAASVILIIRCIYSLLSAFHGISFSQPSKYMIYFGQYKYYTFLGFLPESLAGILILIAFWYW</sequence>
<keyword evidence="1" id="KW-1133">Transmembrane helix</keyword>
<feature type="transmembrane region" description="Helical" evidence="1">
    <location>
        <begin position="64"/>
        <end position="83"/>
    </location>
</feature>
<dbReference type="EMBL" id="CANTUO010000001">
    <property type="protein sequence ID" value="CAI5756344.1"/>
    <property type="molecule type" value="Genomic_DNA"/>
</dbReference>
<feature type="domain" description="DUF7702" evidence="2">
    <location>
        <begin position="7"/>
        <end position="186"/>
    </location>
</feature>